<evidence type="ECO:0000256" key="6">
    <source>
        <dbReference type="ARBA" id="ARBA00023136"/>
    </source>
</evidence>
<feature type="transmembrane region" description="Helical" evidence="7">
    <location>
        <begin position="7"/>
        <end position="27"/>
    </location>
</feature>
<dbReference type="GO" id="GO:0009246">
    <property type="term" value="P:enterobacterial common antigen biosynthetic process"/>
    <property type="evidence" value="ECO:0007669"/>
    <property type="project" value="TreeGrafter"/>
</dbReference>
<feature type="transmembrane region" description="Helical" evidence="7">
    <location>
        <begin position="140"/>
        <end position="159"/>
    </location>
</feature>
<accession>A0A1C0YAS4</accession>
<proteinExistence type="inferred from homology"/>
<gene>
    <name evidence="9" type="ORF">A6K76_15920</name>
</gene>
<name>A0A1C0YAS4_9BACL</name>
<feature type="transmembrane region" description="Helical" evidence="7">
    <location>
        <begin position="233"/>
        <end position="253"/>
    </location>
</feature>
<feature type="transmembrane region" description="Helical" evidence="7">
    <location>
        <begin position="291"/>
        <end position="313"/>
    </location>
</feature>
<dbReference type="AlphaFoldDB" id="A0A1C0YAS4"/>
<comment type="similarity">
    <text evidence="2">Belongs to the acyltransferase 3 family.</text>
</comment>
<evidence type="ECO:0000256" key="3">
    <source>
        <dbReference type="ARBA" id="ARBA00022475"/>
    </source>
</evidence>
<dbReference type="GO" id="GO:0005886">
    <property type="term" value="C:plasma membrane"/>
    <property type="evidence" value="ECO:0007669"/>
    <property type="project" value="UniProtKB-SubCell"/>
</dbReference>
<feature type="transmembrane region" description="Helical" evidence="7">
    <location>
        <begin position="204"/>
        <end position="221"/>
    </location>
</feature>
<evidence type="ECO:0000256" key="5">
    <source>
        <dbReference type="ARBA" id="ARBA00022989"/>
    </source>
</evidence>
<dbReference type="PANTHER" id="PTHR40074:SF2">
    <property type="entry name" value="O-ACETYLTRANSFERASE WECH"/>
    <property type="match status" value="1"/>
</dbReference>
<evidence type="ECO:0000256" key="1">
    <source>
        <dbReference type="ARBA" id="ARBA00004651"/>
    </source>
</evidence>
<keyword evidence="3" id="KW-1003">Cell membrane</keyword>
<dbReference type="EMBL" id="MATO01000081">
    <property type="protein sequence ID" value="OCS84231.1"/>
    <property type="molecule type" value="Genomic_DNA"/>
</dbReference>
<comment type="subcellular location">
    <subcellularLocation>
        <location evidence="1">Cell membrane</location>
        <topology evidence="1">Multi-pass membrane protein</topology>
    </subcellularLocation>
</comment>
<comment type="caution">
    <text evidence="9">The sequence shown here is derived from an EMBL/GenBank/DDBJ whole genome shotgun (WGS) entry which is preliminary data.</text>
</comment>
<evidence type="ECO:0000313" key="9">
    <source>
        <dbReference type="EMBL" id="OCS84231.1"/>
    </source>
</evidence>
<dbReference type="RefSeq" id="WP_066466575.1">
    <property type="nucleotide sequence ID" value="NZ_MATO01000081.1"/>
</dbReference>
<keyword evidence="10" id="KW-1185">Reference proteome</keyword>
<keyword evidence="6 7" id="KW-0472">Membrane</keyword>
<dbReference type="PANTHER" id="PTHR40074">
    <property type="entry name" value="O-ACETYLTRANSFERASE WECH"/>
    <property type="match status" value="1"/>
</dbReference>
<keyword evidence="4 7" id="KW-0812">Transmembrane</keyword>
<reference evidence="9 10" key="1">
    <citation type="submission" date="2016-07" db="EMBL/GenBank/DDBJ databases">
        <title>Caryophanon latum genome sequencing.</title>
        <authorList>
            <person name="Verma A."/>
            <person name="Pal Y."/>
            <person name="Krishnamurthi S."/>
        </authorList>
    </citation>
    <scope>NUCLEOTIDE SEQUENCE [LARGE SCALE GENOMIC DNA]</scope>
    <source>
        <strain evidence="9 10">DSM 14151</strain>
    </source>
</reference>
<dbReference type="Proteomes" id="UP000093482">
    <property type="component" value="Unassembled WGS sequence"/>
</dbReference>
<organism evidence="9 10">
    <name type="scientific">Caryophanon latum</name>
    <dbReference type="NCBI Taxonomy" id="33977"/>
    <lineage>
        <taxon>Bacteria</taxon>
        <taxon>Bacillati</taxon>
        <taxon>Bacillota</taxon>
        <taxon>Bacilli</taxon>
        <taxon>Bacillales</taxon>
        <taxon>Caryophanaceae</taxon>
        <taxon>Caryophanon</taxon>
    </lineage>
</organism>
<dbReference type="InterPro" id="IPR002656">
    <property type="entry name" value="Acyl_transf_3_dom"/>
</dbReference>
<dbReference type="OrthoDB" id="65129at2"/>
<evidence type="ECO:0000313" key="10">
    <source>
        <dbReference type="Proteomes" id="UP000093482"/>
    </source>
</evidence>
<dbReference type="Pfam" id="PF01757">
    <property type="entry name" value="Acyl_transf_3"/>
    <property type="match status" value="1"/>
</dbReference>
<protein>
    <recommendedName>
        <fullName evidence="8">Acyltransferase 3 domain-containing protein</fullName>
    </recommendedName>
</protein>
<evidence type="ECO:0000256" key="2">
    <source>
        <dbReference type="ARBA" id="ARBA00007400"/>
    </source>
</evidence>
<feature type="transmembrane region" description="Helical" evidence="7">
    <location>
        <begin position="72"/>
        <end position="89"/>
    </location>
</feature>
<keyword evidence="5 7" id="KW-1133">Transmembrane helix</keyword>
<dbReference type="GO" id="GO:0016413">
    <property type="term" value="F:O-acetyltransferase activity"/>
    <property type="evidence" value="ECO:0007669"/>
    <property type="project" value="TreeGrafter"/>
</dbReference>
<sequence length="348" mass="40491">MVKEWDLLRAIACVSIVLLHTTTWVITLQVPEMTDVASFLRLILCFATPTFILLSIIILANRYPNKLPKNFWSSRILYIYLPFVAFSAIDAMNRMSAKKGFIEYFYSNIVLGRFTGWFILVIFQLYILYWFVTKFKWSRWIVFPLCIVASYVHFNELVFSEEFYAVYSLELRITATIWLIYFVFAYFVGRYYSVIAPWLLKARYVLLLLVAWSIQYLYGKFDTLDLLVESRTIYLVPTVITLTLAILAWGQLIPKLHAVDFVSRYAFAIYLGHWPVMFHMAPIITAHVEPIYMSIPLIFITAICISSLFAYVLQYVPGGQFIVGKVKKKRKPEPVAIVEEVAEAITNK</sequence>
<evidence type="ECO:0000256" key="4">
    <source>
        <dbReference type="ARBA" id="ARBA00022692"/>
    </source>
</evidence>
<evidence type="ECO:0000256" key="7">
    <source>
        <dbReference type="SAM" id="Phobius"/>
    </source>
</evidence>
<feature type="domain" description="Acyltransferase 3" evidence="8">
    <location>
        <begin position="3"/>
        <end position="309"/>
    </location>
</feature>
<evidence type="ECO:0000259" key="8">
    <source>
        <dbReference type="Pfam" id="PF01757"/>
    </source>
</evidence>
<feature type="transmembrane region" description="Helical" evidence="7">
    <location>
        <begin position="265"/>
        <end position="285"/>
    </location>
</feature>
<feature type="transmembrane region" description="Helical" evidence="7">
    <location>
        <begin position="171"/>
        <end position="192"/>
    </location>
</feature>
<feature type="transmembrane region" description="Helical" evidence="7">
    <location>
        <begin position="39"/>
        <end position="60"/>
    </location>
</feature>
<feature type="transmembrane region" description="Helical" evidence="7">
    <location>
        <begin position="109"/>
        <end position="128"/>
    </location>
</feature>